<dbReference type="InterPro" id="IPR045078">
    <property type="entry name" value="TST/MPST-like"/>
</dbReference>
<dbReference type="GO" id="GO:0005829">
    <property type="term" value="C:cytosol"/>
    <property type="evidence" value="ECO:0007669"/>
    <property type="project" value="TreeGrafter"/>
</dbReference>
<dbReference type="PROSITE" id="PS00683">
    <property type="entry name" value="RHODANESE_2"/>
    <property type="match status" value="1"/>
</dbReference>
<keyword evidence="1 4" id="KW-0808">Transferase</keyword>
<protein>
    <recommendedName>
        <fullName evidence="3">Rhodanese domain-containing protein</fullName>
    </recommendedName>
</protein>
<organism evidence="4">
    <name type="scientific">Yersinia enterocolitica W22703</name>
    <dbReference type="NCBI Taxonomy" id="913028"/>
    <lineage>
        <taxon>Bacteria</taxon>
        <taxon>Pseudomonadati</taxon>
        <taxon>Pseudomonadota</taxon>
        <taxon>Gammaproteobacteria</taxon>
        <taxon>Enterobacterales</taxon>
        <taxon>Yersiniaceae</taxon>
        <taxon>Yersinia</taxon>
    </lineage>
</organism>
<accession>F4MVC0</accession>
<proteinExistence type="predicted"/>
<feature type="domain" description="Rhodanese" evidence="3">
    <location>
        <begin position="2"/>
        <end position="51"/>
    </location>
</feature>
<evidence type="ECO:0000256" key="1">
    <source>
        <dbReference type="ARBA" id="ARBA00022679"/>
    </source>
</evidence>
<evidence type="ECO:0000256" key="2">
    <source>
        <dbReference type="ARBA" id="ARBA00022737"/>
    </source>
</evidence>
<evidence type="ECO:0000259" key="3">
    <source>
        <dbReference type="PROSITE" id="PS50206"/>
    </source>
</evidence>
<dbReference type="Gene3D" id="3.40.250.10">
    <property type="entry name" value="Rhodanese-like domain"/>
    <property type="match status" value="1"/>
</dbReference>
<dbReference type="InterPro" id="IPR001307">
    <property type="entry name" value="Thiosulphate_STrfase_CS"/>
</dbReference>
<dbReference type="SUPFAM" id="SSF52821">
    <property type="entry name" value="Rhodanese/Cell cycle control phosphatase"/>
    <property type="match status" value="1"/>
</dbReference>
<dbReference type="PANTHER" id="PTHR11364">
    <property type="entry name" value="THIOSULFATE SULFERTANSFERASE"/>
    <property type="match status" value="1"/>
</dbReference>
<name>F4MVC0_YEREN</name>
<dbReference type="AlphaFoldDB" id="F4MVC0"/>
<reference evidence="4" key="1">
    <citation type="journal article" date="2011" name="BMC Genomics">
        <title>Shotgun sequencing of Yersinia enterocolitica strain W22703 (biotype 2, serotype O:9): genomic evidence for oscillation between invertebrates and mammals.</title>
        <authorList>
            <person name="Fuchs T.M."/>
            <person name="Brandt K."/>
            <person name="Starke M."/>
            <person name="Rattei T."/>
        </authorList>
    </citation>
    <scope>NUCLEOTIDE SEQUENCE</scope>
</reference>
<dbReference type="GO" id="GO:0004792">
    <property type="term" value="F:thiosulfate-cyanide sulfurtransferase activity"/>
    <property type="evidence" value="ECO:0007669"/>
    <property type="project" value="InterPro"/>
</dbReference>
<dbReference type="InterPro" id="IPR001763">
    <property type="entry name" value="Rhodanese-like_dom"/>
</dbReference>
<dbReference type="InterPro" id="IPR036873">
    <property type="entry name" value="Rhodanese-like_dom_sf"/>
</dbReference>
<gene>
    <name evidence="4" type="ORF">YEW_GJ27640</name>
</gene>
<sequence length="56" mass="5549">MDLTKPIITSCGSGVTAAVVALGLAAVNAPSVALYDGSWAEWGASDSLPIDSAKLS</sequence>
<dbReference type="PANTHER" id="PTHR11364:SF27">
    <property type="entry name" value="SULFURTRANSFERASE"/>
    <property type="match status" value="1"/>
</dbReference>
<evidence type="ECO:0000313" key="4">
    <source>
        <dbReference type="EMBL" id="CBX69778.1"/>
    </source>
</evidence>
<keyword evidence="2" id="KW-0677">Repeat</keyword>
<dbReference type="PROSITE" id="PS50206">
    <property type="entry name" value="RHODANESE_3"/>
    <property type="match status" value="1"/>
</dbReference>
<dbReference type="EMBL" id="FR718506">
    <property type="protein sequence ID" value="CBX69778.1"/>
    <property type="molecule type" value="Genomic_DNA"/>
</dbReference>